<feature type="transmembrane region" description="Helical" evidence="7">
    <location>
        <begin position="12"/>
        <end position="28"/>
    </location>
</feature>
<dbReference type="PANTHER" id="PTHR33778">
    <property type="entry name" value="PROTEIN MGTC"/>
    <property type="match status" value="1"/>
</dbReference>
<evidence type="ECO:0000256" key="6">
    <source>
        <dbReference type="ARBA" id="ARBA00023136"/>
    </source>
</evidence>
<comment type="similarity">
    <text evidence="2">Belongs to the MgtC/SapB family.</text>
</comment>
<keyword evidence="5 7" id="KW-1133">Transmembrane helix</keyword>
<dbReference type="EMBL" id="AGYR01000078">
    <property type="protein sequence ID" value="ENZ05808.1"/>
    <property type="molecule type" value="Genomic_DNA"/>
</dbReference>
<feature type="transmembrane region" description="Helical" evidence="7">
    <location>
        <begin position="120"/>
        <end position="138"/>
    </location>
</feature>
<evidence type="ECO:0000313" key="9">
    <source>
        <dbReference type="EMBL" id="ENZ05808.1"/>
    </source>
</evidence>
<protein>
    <recommendedName>
        <fullName evidence="8">MgtC/SapB/SrpB/YhiD N-terminal domain-containing protein</fullName>
    </recommendedName>
</protein>
<evidence type="ECO:0000256" key="3">
    <source>
        <dbReference type="ARBA" id="ARBA00022475"/>
    </source>
</evidence>
<accession>A0A0E2H211</accession>
<dbReference type="PANTHER" id="PTHR33778:SF1">
    <property type="entry name" value="MAGNESIUM TRANSPORTER YHID-RELATED"/>
    <property type="match status" value="1"/>
</dbReference>
<evidence type="ECO:0000256" key="4">
    <source>
        <dbReference type="ARBA" id="ARBA00022692"/>
    </source>
</evidence>
<proteinExistence type="inferred from homology"/>
<feature type="transmembrane region" description="Helical" evidence="7">
    <location>
        <begin position="40"/>
        <end position="59"/>
    </location>
</feature>
<dbReference type="Proteomes" id="UP000013085">
    <property type="component" value="Unassembled WGS sequence"/>
</dbReference>
<feature type="transmembrane region" description="Helical" evidence="7">
    <location>
        <begin position="74"/>
        <end position="92"/>
    </location>
</feature>
<name>A0A0E2H211_9FIRM</name>
<dbReference type="Pfam" id="PF02308">
    <property type="entry name" value="MgtC"/>
    <property type="match status" value="1"/>
</dbReference>
<dbReference type="HOGENOM" id="CLU_079292_0_1_9"/>
<keyword evidence="3" id="KW-1003">Cell membrane</keyword>
<dbReference type="InterPro" id="IPR049177">
    <property type="entry name" value="MgtC_SapB_SrpB_YhiD_N"/>
</dbReference>
<evidence type="ECO:0000256" key="5">
    <source>
        <dbReference type="ARBA" id="ARBA00022989"/>
    </source>
</evidence>
<keyword evidence="6 7" id="KW-0472">Membrane</keyword>
<comment type="caution">
    <text evidence="9">The sequence shown here is derived from an EMBL/GenBank/DDBJ whole genome shotgun (WGS) entry which is preliminary data.</text>
</comment>
<evidence type="ECO:0000313" key="10">
    <source>
        <dbReference type="Proteomes" id="UP000013085"/>
    </source>
</evidence>
<sequence>MNQFVTEQLIYVLRLVAAALCGGLIGCERQSKKKTAGTRTHVIIAVASAMMMIISKYGFGDVLNEYVKLDPSRVAAGVVTAIGFIGSGIIIFRNNSVNGITTSAGIWATVGVGMSMGAGMYILGAVSTAIVMLSELFLGRKGYFSRRNGEDKEVEIEYCESLDEDIFQFINRTLRGQNCKMVNIQLTEEASAYVLTAQLKTPADYDMSDLVGQLKKKSQLKRISVQ</sequence>
<evidence type="ECO:0000259" key="8">
    <source>
        <dbReference type="Pfam" id="PF02308"/>
    </source>
</evidence>
<dbReference type="InterPro" id="IPR003416">
    <property type="entry name" value="MgtC/SapB/SrpB/YhiD_fam"/>
</dbReference>
<dbReference type="GeneID" id="57960371"/>
<feature type="domain" description="MgtC/SapB/SrpB/YhiD N-terminal" evidence="8">
    <location>
        <begin position="15"/>
        <end position="137"/>
    </location>
</feature>
<evidence type="ECO:0000256" key="7">
    <source>
        <dbReference type="SAM" id="Phobius"/>
    </source>
</evidence>
<keyword evidence="4 7" id="KW-0812">Transmembrane</keyword>
<reference evidence="9 10" key="1">
    <citation type="submission" date="2013-01" db="EMBL/GenBank/DDBJ databases">
        <title>The Genome Sequence of Clostridium clostridioforme 90A8.</title>
        <authorList>
            <consortium name="The Broad Institute Genome Sequencing Platform"/>
            <person name="Earl A."/>
            <person name="Ward D."/>
            <person name="Feldgarden M."/>
            <person name="Gevers D."/>
            <person name="Courvalin P."/>
            <person name="Lambert T."/>
            <person name="Walker B."/>
            <person name="Young S.K."/>
            <person name="Zeng Q."/>
            <person name="Gargeya S."/>
            <person name="Fitzgerald M."/>
            <person name="Haas B."/>
            <person name="Abouelleil A."/>
            <person name="Alvarado L."/>
            <person name="Arachchi H.M."/>
            <person name="Berlin A.M."/>
            <person name="Chapman S.B."/>
            <person name="Dewar J."/>
            <person name="Goldberg J."/>
            <person name="Griggs A."/>
            <person name="Gujja S."/>
            <person name="Hansen M."/>
            <person name="Howarth C."/>
            <person name="Imamovic A."/>
            <person name="Larimer J."/>
            <person name="McCowan C."/>
            <person name="Murphy C."/>
            <person name="Neiman D."/>
            <person name="Pearson M."/>
            <person name="Priest M."/>
            <person name="Roberts A."/>
            <person name="Saif S."/>
            <person name="Shea T."/>
            <person name="Sisk P."/>
            <person name="Sykes S."/>
            <person name="Wortman J."/>
            <person name="Nusbaum C."/>
            <person name="Birren B."/>
        </authorList>
    </citation>
    <scope>NUCLEOTIDE SEQUENCE [LARGE SCALE GENOMIC DNA]</scope>
    <source>
        <strain evidence="9 10">90A8</strain>
    </source>
</reference>
<dbReference type="AlphaFoldDB" id="A0A0E2H211"/>
<gene>
    <name evidence="9" type="ORF">HMPREF1090_05586</name>
</gene>
<comment type="subcellular location">
    <subcellularLocation>
        <location evidence="1">Cell membrane</location>
        <topology evidence="1">Multi-pass membrane protein</topology>
    </subcellularLocation>
</comment>
<evidence type="ECO:0000256" key="1">
    <source>
        <dbReference type="ARBA" id="ARBA00004651"/>
    </source>
</evidence>
<dbReference type="PATRIC" id="fig|999408.3.peg.5991"/>
<dbReference type="PRINTS" id="PR01837">
    <property type="entry name" value="MGTCSAPBPROT"/>
</dbReference>
<evidence type="ECO:0000256" key="2">
    <source>
        <dbReference type="ARBA" id="ARBA00009298"/>
    </source>
</evidence>
<organism evidence="9 10">
    <name type="scientific">[Clostridium] clostridioforme 90A8</name>
    <dbReference type="NCBI Taxonomy" id="999408"/>
    <lineage>
        <taxon>Bacteria</taxon>
        <taxon>Bacillati</taxon>
        <taxon>Bacillota</taxon>
        <taxon>Clostridia</taxon>
        <taxon>Lachnospirales</taxon>
        <taxon>Lachnospiraceae</taxon>
        <taxon>Enterocloster</taxon>
    </lineage>
</organism>
<dbReference type="RefSeq" id="WP_002585219.1">
    <property type="nucleotide sequence ID" value="NZ_KB851000.1"/>
</dbReference>
<dbReference type="GO" id="GO:0005886">
    <property type="term" value="C:plasma membrane"/>
    <property type="evidence" value="ECO:0007669"/>
    <property type="project" value="UniProtKB-SubCell"/>
</dbReference>